<evidence type="ECO:0000256" key="12">
    <source>
        <dbReference type="ARBA" id="ARBA00032240"/>
    </source>
</evidence>
<dbReference type="RefSeq" id="YP_595729.1">
    <property type="nucleotide sequence ID" value="NC_008020.1"/>
</dbReference>
<dbReference type="OrthoDB" id="20634at10239"/>
<evidence type="ECO:0000313" key="15">
    <source>
        <dbReference type="Proteomes" id="UP000202355"/>
    </source>
</evidence>
<dbReference type="Proteomes" id="UP000202355">
    <property type="component" value="Segment"/>
</dbReference>
<evidence type="ECO:0000256" key="1">
    <source>
        <dbReference type="ARBA" id="ARBA00002252"/>
    </source>
</evidence>
<evidence type="ECO:0000313" key="14">
    <source>
        <dbReference type="EMBL" id="CAF04328.1"/>
    </source>
</evidence>
<evidence type="ECO:0000256" key="8">
    <source>
        <dbReference type="ARBA" id="ARBA00022989"/>
    </source>
</evidence>
<dbReference type="EMBL" id="AJ620300">
    <property type="protein sequence ID" value="CAF04328.1"/>
    <property type="molecule type" value="Genomic_RNA"/>
</dbReference>
<keyword evidence="9" id="KW-0916">Viral movement protein</keyword>
<reference evidence="14 15" key="1">
    <citation type="journal article" date="2006" name="Arch. Virol.">
        <title>Genome structure and complete sequence of genomic RNA of Daphne virus S.</title>
        <authorList>
            <person name="Lee B.Y."/>
            <person name="Min B.E."/>
            <person name="Ha J.H."/>
            <person name="Lee M.Y."/>
            <person name="Paek K.H."/>
            <person name="Ryu K.H."/>
        </authorList>
    </citation>
    <scope>NUCLEOTIDE SEQUENCE [LARGE SCALE GENOMIC DNA]</scope>
    <source>
        <strain evidence="15">type strain: K</strain>
    </source>
</reference>
<feature type="transmembrane region" description="Helical" evidence="13">
    <location>
        <begin position="75"/>
        <end position="91"/>
    </location>
</feature>
<dbReference type="GeneID" id="5141577"/>
<keyword evidence="7" id="KW-1043">Host membrane</keyword>
<comment type="function">
    <text evidence="1">Plays a role in viral cell-to-cell propagation, by facilitating genome transport to neighboring plant cells through plasmosdesmata,.</text>
</comment>
<comment type="similarity">
    <text evidence="3">Belongs to the Tymovirales TGBp2 protein family.</text>
</comment>
<evidence type="ECO:0000256" key="10">
    <source>
        <dbReference type="ARBA" id="ARBA00023136"/>
    </source>
</evidence>
<dbReference type="KEGG" id="vg:5141577"/>
<keyword evidence="6 13" id="KW-0812">Transmembrane</keyword>
<proteinExistence type="inferred from homology"/>
<organism evidence="14 15">
    <name type="scientific">Daphne virus S</name>
    <dbReference type="NCBI Taxonomy" id="216614"/>
    <lineage>
        <taxon>Viruses</taxon>
        <taxon>Riboviria</taxon>
        <taxon>Orthornavirae</taxon>
        <taxon>Kitrinoviricota</taxon>
        <taxon>Alsuviricetes</taxon>
        <taxon>Tymovirales</taxon>
        <taxon>Betaflexiviridae</taxon>
        <taxon>Quinvirinae</taxon>
        <taxon>Carlavirus</taxon>
        <taxon>Carlavirus sigmadaphnis</taxon>
    </lineage>
</organism>
<evidence type="ECO:0000256" key="13">
    <source>
        <dbReference type="SAM" id="Phobius"/>
    </source>
</evidence>
<feature type="transmembrane region" description="Helical" evidence="13">
    <location>
        <begin position="12"/>
        <end position="30"/>
    </location>
</feature>
<evidence type="ECO:0000256" key="4">
    <source>
        <dbReference type="ARBA" id="ARBA00013304"/>
    </source>
</evidence>
<evidence type="ECO:0000256" key="5">
    <source>
        <dbReference type="ARBA" id="ARBA00022448"/>
    </source>
</evidence>
<keyword evidence="8 13" id="KW-1133">Transmembrane helix</keyword>
<dbReference type="Pfam" id="PF01307">
    <property type="entry name" value="Plant_vir_prot"/>
    <property type="match status" value="1"/>
</dbReference>
<accession>Q5GR21</accession>
<keyword evidence="5" id="KW-0813">Transport</keyword>
<dbReference type="GO" id="GO:0046740">
    <property type="term" value="P:transport of virus in host, cell to cell"/>
    <property type="evidence" value="ECO:0007669"/>
    <property type="project" value="UniProtKB-KW"/>
</dbReference>
<evidence type="ECO:0000256" key="6">
    <source>
        <dbReference type="ARBA" id="ARBA00022692"/>
    </source>
</evidence>
<keyword evidence="11" id="KW-1038">Host endoplasmic reticulum</keyword>
<keyword evidence="15" id="KW-1185">Reference proteome</keyword>
<keyword evidence="10 13" id="KW-0472">Membrane</keyword>
<evidence type="ECO:0000256" key="7">
    <source>
        <dbReference type="ARBA" id="ARBA00022870"/>
    </source>
</evidence>
<evidence type="ECO:0000256" key="9">
    <source>
        <dbReference type="ARBA" id="ARBA00023031"/>
    </source>
</evidence>
<name>Q5GR21_9VIRU</name>
<dbReference type="InterPro" id="IPR001896">
    <property type="entry name" value="Plant_vir_prot"/>
</dbReference>
<sequence>MPLTPPPDYTTAVLVAAATLGATLFISSLTRNTQPQVGDNIHSLPHGGYYKDGTKVVHYGAPGKFNSVEFSRDCYFQPWFVIVLLTFLIILSSKYRGHTCAACR</sequence>
<dbReference type="GO" id="GO:0044167">
    <property type="term" value="C:host cell endoplasmic reticulum membrane"/>
    <property type="evidence" value="ECO:0007669"/>
    <property type="project" value="UniProtKB-SubCell"/>
</dbReference>
<protein>
    <recommendedName>
        <fullName evidence="4">Movement protein TGB2</fullName>
    </recommendedName>
    <alternativeName>
        <fullName evidence="12">Triple gene block 2 protein</fullName>
    </alternativeName>
</protein>
<comment type="subcellular location">
    <subcellularLocation>
        <location evidence="2">Host endoplasmic reticulum membrane</location>
    </subcellularLocation>
</comment>
<evidence type="ECO:0000256" key="11">
    <source>
        <dbReference type="ARBA" id="ARBA00023184"/>
    </source>
</evidence>
<evidence type="ECO:0000256" key="3">
    <source>
        <dbReference type="ARBA" id="ARBA00010321"/>
    </source>
</evidence>
<evidence type="ECO:0000256" key="2">
    <source>
        <dbReference type="ARBA" id="ARBA00004625"/>
    </source>
</evidence>